<dbReference type="EMBL" id="LUUK01000083">
    <property type="protein sequence ID" value="OAI22135.1"/>
    <property type="molecule type" value="Genomic_DNA"/>
</dbReference>
<dbReference type="AlphaFoldDB" id="A0A177NVX0"/>
<comment type="caution">
    <text evidence="2">The sequence shown here is derived from an EMBL/GenBank/DDBJ whole genome shotgun (WGS) entry which is preliminary data.</text>
</comment>
<evidence type="ECO:0000256" key="1">
    <source>
        <dbReference type="SAM" id="Phobius"/>
    </source>
</evidence>
<dbReference type="STRING" id="702114.A1355_22695"/>
<evidence type="ECO:0008006" key="4">
    <source>
        <dbReference type="Google" id="ProtNLM"/>
    </source>
</evidence>
<organism evidence="2 3">
    <name type="scientific">Methylomonas koyamae</name>
    <dbReference type="NCBI Taxonomy" id="702114"/>
    <lineage>
        <taxon>Bacteria</taxon>
        <taxon>Pseudomonadati</taxon>
        <taxon>Pseudomonadota</taxon>
        <taxon>Gammaproteobacteria</taxon>
        <taxon>Methylococcales</taxon>
        <taxon>Methylococcaceae</taxon>
        <taxon>Methylomonas</taxon>
    </lineage>
</organism>
<dbReference type="Proteomes" id="UP000077628">
    <property type="component" value="Unassembled WGS sequence"/>
</dbReference>
<dbReference type="RefSeq" id="WP_064026612.1">
    <property type="nucleotide sequence ID" value="NZ_LUUK01000083.1"/>
</dbReference>
<name>A0A177NVX0_9GAMM</name>
<feature type="transmembrane region" description="Helical" evidence="1">
    <location>
        <begin position="21"/>
        <end position="42"/>
    </location>
</feature>
<protein>
    <recommendedName>
        <fullName evidence="4">Type IV pilus modification protein PilV</fullName>
    </recommendedName>
</protein>
<gene>
    <name evidence="2" type="ORF">A1355_22695</name>
</gene>
<sequence>MTTHRASLRIIRRARTTTGSSLIEVLITMLVVAIGLLGYAAMLTTTLKNNHTAFLRSQATFLANDVLERLRLSRTIAISGNCNVAFGAAPPNSPNQLTNCSSTLRTDLGDWKTLVGQALPAGDASLSVGSSGTATITIQWDDDGDGVVTSFSTNSLI</sequence>
<dbReference type="InterPro" id="IPR013362">
    <property type="entry name" value="Pilus_4_PilV"/>
</dbReference>
<keyword evidence="1" id="KW-0812">Transmembrane</keyword>
<evidence type="ECO:0000313" key="3">
    <source>
        <dbReference type="Proteomes" id="UP000077628"/>
    </source>
</evidence>
<evidence type="ECO:0000313" key="2">
    <source>
        <dbReference type="EMBL" id="OAI22135.1"/>
    </source>
</evidence>
<keyword evidence="1" id="KW-0472">Membrane</keyword>
<reference evidence="3" key="1">
    <citation type="submission" date="2016-03" db="EMBL/GenBank/DDBJ databases">
        <authorList>
            <person name="Heylen K."/>
            <person name="De Vos P."/>
            <person name="Vekeman B."/>
        </authorList>
    </citation>
    <scope>NUCLEOTIDE SEQUENCE [LARGE SCALE GENOMIC DNA]</scope>
    <source>
        <strain evidence="3">R-45383</strain>
    </source>
</reference>
<keyword evidence="1" id="KW-1133">Transmembrane helix</keyword>
<keyword evidence="3" id="KW-1185">Reference proteome</keyword>
<dbReference type="NCBIfam" id="TIGR02523">
    <property type="entry name" value="type_IV_pilV"/>
    <property type="match status" value="1"/>
</dbReference>
<accession>A0A177NVX0</accession>
<proteinExistence type="predicted"/>
<dbReference type="OrthoDB" id="8547299at2"/>